<protein>
    <submittedName>
        <fullName evidence="1">SIR2 family protein</fullName>
    </submittedName>
</protein>
<keyword evidence="2" id="KW-1185">Reference proteome</keyword>
<sequence>MEKNDFNPDLLNDLVAKQVVIFIGSGLSSGTAVSLPGWEKFLLDASEKLPPIEKAISKKLICEGDFLLSCDVIKNHLKDEWQDLISAEFGKVPQSSELHEEIKKLNQRIIVTTNFDKIIEKFWNDGTYNGGSNFRPMTQIDGKSFRFLRGEDGVIIKLHGCIDKADDIIFSKTEYIRKAYSSDYYRKLVESLLLNYTILFVGFSMTDPAISQLMELYTNQFSNVRPHWIIHPTEDPVELAEFRNKHRKLKSITYEGSRDHYNLLPLLKSLTQQYEIRRRLYISDYIAKNT</sequence>
<name>A0A934HT35_9RHOB</name>
<reference evidence="1" key="1">
    <citation type="submission" date="2020-12" db="EMBL/GenBank/DDBJ databases">
        <title>Pontibaca salina gen. nov., sp. nov., isolated from marine sediment.</title>
        <authorList>
            <person name="Bo J."/>
            <person name="Wang S."/>
            <person name="Song X."/>
            <person name="Du Z."/>
        </authorList>
    </citation>
    <scope>NUCLEOTIDE SEQUENCE</scope>
    <source>
        <strain evidence="1">S1109L</strain>
    </source>
</reference>
<comment type="caution">
    <text evidence="1">The sequence shown here is derived from an EMBL/GenBank/DDBJ whole genome shotgun (WGS) entry which is preliminary data.</text>
</comment>
<dbReference type="AlphaFoldDB" id="A0A934HT35"/>
<evidence type="ECO:0000313" key="2">
    <source>
        <dbReference type="Proteomes" id="UP000613255"/>
    </source>
</evidence>
<organism evidence="1 2">
    <name type="scientific">Pontibaca salina</name>
    <dbReference type="NCBI Taxonomy" id="2795731"/>
    <lineage>
        <taxon>Bacteria</taxon>
        <taxon>Pseudomonadati</taxon>
        <taxon>Pseudomonadota</taxon>
        <taxon>Alphaproteobacteria</taxon>
        <taxon>Rhodobacterales</taxon>
        <taxon>Roseobacteraceae</taxon>
        <taxon>Pontibaca</taxon>
    </lineage>
</organism>
<dbReference type="RefSeq" id="WP_198685743.1">
    <property type="nucleotide sequence ID" value="NZ_JAEIJD010000004.1"/>
</dbReference>
<gene>
    <name evidence="1" type="ORF">JAO82_07465</name>
</gene>
<proteinExistence type="predicted"/>
<dbReference type="EMBL" id="JAEIJD010000004">
    <property type="protein sequence ID" value="MBI6629723.1"/>
    <property type="molecule type" value="Genomic_DNA"/>
</dbReference>
<dbReference type="Pfam" id="PF13289">
    <property type="entry name" value="SIR2_2"/>
    <property type="match status" value="1"/>
</dbReference>
<evidence type="ECO:0000313" key="1">
    <source>
        <dbReference type="EMBL" id="MBI6629723.1"/>
    </source>
</evidence>
<dbReference type="Proteomes" id="UP000613255">
    <property type="component" value="Unassembled WGS sequence"/>
</dbReference>
<accession>A0A934HT35</accession>